<name>A0ABN7V9W7_GIGMA</name>
<dbReference type="Proteomes" id="UP000789901">
    <property type="component" value="Unassembled WGS sequence"/>
</dbReference>
<dbReference type="PROSITE" id="PS00028">
    <property type="entry name" value="ZINC_FINGER_C2H2_1"/>
    <property type="match status" value="1"/>
</dbReference>
<protein>
    <submittedName>
        <fullName evidence="2">33670_t:CDS:1</fullName>
    </submittedName>
</protein>
<dbReference type="InterPro" id="IPR013087">
    <property type="entry name" value="Znf_C2H2_type"/>
</dbReference>
<gene>
    <name evidence="2" type="ORF">GMARGA_LOCUS16116</name>
</gene>
<accession>A0ABN7V9W7</accession>
<keyword evidence="3" id="KW-1185">Reference proteome</keyword>
<evidence type="ECO:0000313" key="3">
    <source>
        <dbReference type="Proteomes" id="UP000789901"/>
    </source>
</evidence>
<evidence type="ECO:0000313" key="2">
    <source>
        <dbReference type="EMBL" id="CAG8748378.1"/>
    </source>
</evidence>
<evidence type="ECO:0000259" key="1">
    <source>
        <dbReference type="PROSITE" id="PS00028"/>
    </source>
</evidence>
<comment type="caution">
    <text evidence="2">The sequence shown here is derived from an EMBL/GenBank/DDBJ whole genome shotgun (WGS) entry which is preliminary data.</text>
</comment>
<proteinExistence type="predicted"/>
<dbReference type="EMBL" id="CAJVQB010011522">
    <property type="protein sequence ID" value="CAG8748378.1"/>
    <property type="molecule type" value="Genomic_DNA"/>
</dbReference>
<dbReference type="PANTHER" id="PTHR46954">
    <property type="entry name" value="C2H2-TYPE DOMAIN-CONTAINING PROTEIN"/>
    <property type="match status" value="1"/>
</dbReference>
<sequence>VAAVGRTFHTLQSSSQLVQLPNHDFVYEKQVSIFIRPQWSIGTLSITHIEDLSSLVLDNQYSEILKINDKIKPIWVLLVDAVLDKNPRHLKNIESYCKIFKKFDLDYLSSKYNPVERGMATLSGKLASIVLPIDHFGKHFDSQGRVVDDELVTKNLHYAEKKKLNQRNFDEEEEQDLNESANTFVLWFWIKKHYGHYINPVHLLQYSERFKVPSYDAHCPSINQTMYSRLCCSICYKYFSTLLYVAKHKHFQHSSNHKKARKEPEILESVAKFVVISNSATIEDLDLSLLQQNESYLDEYRECFSDME</sequence>
<organism evidence="2 3">
    <name type="scientific">Gigaspora margarita</name>
    <dbReference type="NCBI Taxonomy" id="4874"/>
    <lineage>
        <taxon>Eukaryota</taxon>
        <taxon>Fungi</taxon>
        <taxon>Fungi incertae sedis</taxon>
        <taxon>Mucoromycota</taxon>
        <taxon>Glomeromycotina</taxon>
        <taxon>Glomeromycetes</taxon>
        <taxon>Diversisporales</taxon>
        <taxon>Gigasporaceae</taxon>
        <taxon>Gigaspora</taxon>
    </lineage>
</organism>
<feature type="domain" description="C2H2-type" evidence="1">
    <location>
        <begin position="231"/>
        <end position="253"/>
    </location>
</feature>
<dbReference type="PANTHER" id="PTHR46954:SF1">
    <property type="entry name" value="C2H2-TYPE DOMAIN-CONTAINING PROTEIN"/>
    <property type="match status" value="1"/>
</dbReference>
<feature type="non-terminal residue" evidence="2">
    <location>
        <position position="1"/>
    </location>
</feature>
<reference evidence="2 3" key="1">
    <citation type="submission" date="2021-06" db="EMBL/GenBank/DDBJ databases">
        <authorList>
            <person name="Kallberg Y."/>
            <person name="Tangrot J."/>
            <person name="Rosling A."/>
        </authorList>
    </citation>
    <scope>NUCLEOTIDE SEQUENCE [LARGE SCALE GENOMIC DNA]</scope>
    <source>
        <strain evidence="2 3">120-4 pot B 10/14</strain>
    </source>
</reference>